<feature type="domain" description="Xylanolytic transcriptional activator regulatory" evidence="3">
    <location>
        <begin position="350"/>
        <end position="425"/>
    </location>
</feature>
<dbReference type="GO" id="GO:0006351">
    <property type="term" value="P:DNA-templated transcription"/>
    <property type="evidence" value="ECO:0007669"/>
    <property type="project" value="InterPro"/>
</dbReference>
<dbReference type="GO" id="GO:0003677">
    <property type="term" value="F:DNA binding"/>
    <property type="evidence" value="ECO:0007669"/>
    <property type="project" value="InterPro"/>
</dbReference>
<keyword evidence="1" id="KW-0539">Nucleus</keyword>
<dbReference type="InterPro" id="IPR050987">
    <property type="entry name" value="AtrR-like"/>
</dbReference>
<dbReference type="SMART" id="SM00906">
    <property type="entry name" value="Fungal_trans"/>
    <property type="match status" value="1"/>
</dbReference>
<evidence type="ECO:0000313" key="5">
    <source>
        <dbReference type="Proteomes" id="UP000559256"/>
    </source>
</evidence>
<evidence type="ECO:0000259" key="3">
    <source>
        <dbReference type="SMART" id="SM00906"/>
    </source>
</evidence>
<keyword evidence="5" id="KW-1185">Reference proteome</keyword>
<dbReference type="PANTHER" id="PTHR46910:SF38">
    <property type="entry name" value="ZN(2)-C6 FUNGAL-TYPE DOMAIN-CONTAINING PROTEIN"/>
    <property type="match status" value="1"/>
</dbReference>
<gene>
    <name evidence="4" type="ORF">D9758_012892</name>
</gene>
<accession>A0A8H5FNS5</accession>
<evidence type="ECO:0000256" key="1">
    <source>
        <dbReference type="ARBA" id="ARBA00023242"/>
    </source>
</evidence>
<evidence type="ECO:0000313" key="4">
    <source>
        <dbReference type="EMBL" id="KAF5344020.1"/>
    </source>
</evidence>
<protein>
    <recommendedName>
        <fullName evidence="3">Xylanolytic transcriptional activator regulatory domain-containing protein</fullName>
    </recommendedName>
</protein>
<dbReference type="InterPro" id="IPR007219">
    <property type="entry name" value="XnlR_reg_dom"/>
</dbReference>
<sequence length="618" mass="70413">MPTIRSSAGSSSRNRPQGNLLYDEPTGGFKKRRLGRACDMCRQSDVGNSKCIQTEAGSSYSAIALQCLVEEILSSSIPYPVPEEKDAIRKMVVDLATYARKLETRIHSLAQSLAKFYPELECKCPCDEPVDDGVEWLSDFLGNVSVSDHEGPFLGKSSTLSLVKLAWNTNNTYRPEEVDHSNDGGLCHQAELIDAMAESLTMRGPYSSAEHRQLEFPPYEMILNLTDVYFNHISIIVPFLHGPTFKRRLLQGFHLRDKEFGGLVLSVCACAALINPPNPKTSSQVSTETIMAWYDQFDPTSMNFLRPMSLYQLQTILVRPIPLSRLLLDDVPTSSCSQNCIILIPFWLPNWTILFNTIRHVQGIGIHRKQWYDQQKISSTEKELWKRAFWILVAYDIYMADYFGRTATLVPEDYDLDVPIDCDDDYWPGERPGDTGRDFQQPEGKPSTIAHWLSSLHLLTIYRYSQRTIYAIRRPQFIVGDDPTWRSKVVSQLDSAMNKWVNKMPAHLRWDPKATDVHVLALGDRDSAERHRIIEVQKTALHLTFYCMQIQIHYPLMDKTPGTSHGGSHVHLIICVNAARSCVHLLDMYSQKYKIPPVSHIFVGFLELLAERVVFMTY</sequence>
<proteinExistence type="predicted"/>
<dbReference type="EMBL" id="JAACJM010000130">
    <property type="protein sequence ID" value="KAF5344020.1"/>
    <property type="molecule type" value="Genomic_DNA"/>
</dbReference>
<organism evidence="4 5">
    <name type="scientific">Tetrapyrgos nigripes</name>
    <dbReference type="NCBI Taxonomy" id="182062"/>
    <lineage>
        <taxon>Eukaryota</taxon>
        <taxon>Fungi</taxon>
        <taxon>Dikarya</taxon>
        <taxon>Basidiomycota</taxon>
        <taxon>Agaricomycotina</taxon>
        <taxon>Agaricomycetes</taxon>
        <taxon>Agaricomycetidae</taxon>
        <taxon>Agaricales</taxon>
        <taxon>Marasmiineae</taxon>
        <taxon>Marasmiaceae</taxon>
        <taxon>Tetrapyrgos</taxon>
    </lineage>
</organism>
<dbReference type="CDD" id="cd12148">
    <property type="entry name" value="fungal_TF_MHR"/>
    <property type="match status" value="1"/>
</dbReference>
<name>A0A8H5FNS5_9AGAR</name>
<dbReference type="OrthoDB" id="4456959at2759"/>
<dbReference type="GO" id="GO:0008270">
    <property type="term" value="F:zinc ion binding"/>
    <property type="evidence" value="ECO:0007669"/>
    <property type="project" value="InterPro"/>
</dbReference>
<comment type="caution">
    <text evidence="4">The sequence shown here is derived from an EMBL/GenBank/DDBJ whole genome shotgun (WGS) entry which is preliminary data.</text>
</comment>
<evidence type="ECO:0000256" key="2">
    <source>
        <dbReference type="SAM" id="MobiDB-lite"/>
    </source>
</evidence>
<feature type="compositionally biased region" description="Polar residues" evidence="2">
    <location>
        <begin position="1"/>
        <end position="17"/>
    </location>
</feature>
<dbReference type="Proteomes" id="UP000559256">
    <property type="component" value="Unassembled WGS sequence"/>
</dbReference>
<dbReference type="GO" id="GO:0003700">
    <property type="term" value="F:DNA-binding transcription factor activity"/>
    <property type="evidence" value="ECO:0007669"/>
    <property type="project" value="InterPro"/>
</dbReference>
<dbReference type="AlphaFoldDB" id="A0A8H5FNS5"/>
<dbReference type="Pfam" id="PF04082">
    <property type="entry name" value="Fungal_trans"/>
    <property type="match status" value="1"/>
</dbReference>
<dbReference type="PANTHER" id="PTHR46910">
    <property type="entry name" value="TRANSCRIPTION FACTOR PDR1"/>
    <property type="match status" value="1"/>
</dbReference>
<feature type="region of interest" description="Disordered" evidence="2">
    <location>
        <begin position="1"/>
        <end position="27"/>
    </location>
</feature>
<reference evidence="4 5" key="1">
    <citation type="journal article" date="2020" name="ISME J.">
        <title>Uncovering the hidden diversity of litter-decomposition mechanisms in mushroom-forming fungi.</title>
        <authorList>
            <person name="Floudas D."/>
            <person name="Bentzer J."/>
            <person name="Ahren D."/>
            <person name="Johansson T."/>
            <person name="Persson P."/>
            <person name="Tunlid A."/>
        </authorList>
    </citation>
    <scope>NUCLEOTIDE SEQUENCE [LARGE SCALE GENOMIC DNA]</scope>
    <source>
        <strain evidence="4 5">CBS 291.85</strain>
    </source>
</reference>